<protein>
    <recommendedName>
        <fullName evidence="9">DDE Tnp4 domain-containing protein</fullName>
    </recommendedName>
</protein>
<evidence type="ECO:0000313" key="13">
    <source>
        <dbReference type="Proteomes" id="UP000572268"/>
    </source>
</evidence>
<dbReference type="OrthoDB" id="2668416at2759"/>
<evidence type="ECO:0000256" key="4">
    <source>
        <dbReference type="ARBA" id="ARBA00022722"/>
    </source>
</evidence>
<accession>A0A7J6MAD5</accession>
<keyword evidence="7" id="KW-0539">Nucleus</keyword>
<dbReference type="Pfam" id="PF13359">
    <property type="entry name" value="DDE_Tnp_4"/>
    <property type="match status" value="1"/>
</dbReference>
<evidence type="ECO:0000256" key="6">
    <source>
        <dbReference type="ARBA" id="ARBA00022801"/>
    </source>
</evidence>
<evidence type="ECO:0000313" key="10">
    <source>
        <dbReference type="EMBL" id="KAF4668548.1"/>
    </source>
</evidence>
<evidence type="ECO:0000256" key="8">
    <source>
        <dbReference type="SAM" id="MobiDB-lite"/>
    </source>
</evidence>
<dbReference type="InterPro" id="IPR045249">
    <property type="entry name" value="HARBI1-like"/>
</dbReference>
<keyword evidence="5" id="KW-0479">Metal-binding</keyword>
<keyword evidence="6" id="KW-0378">Hydrolase</keyword>
<dbReference type="EMBL" id="JABANN010000037">
    <property type="protein sequence ID" value="KAF4674066.1"/>
    <property type="molecule type" value="Genomic_DNA"/>
</dbReference>
<dbReference type="Proteomes" id="UP000572268">
    <property type="component" value="Unassembled WGS sequence"/>
</dbReference>
<evidence type="ECO:0000256" key="7">
    <source>
        <dbReference type="ARBA" id="ARBA00023242"/>
    </source>
</evidence>
<dbReference type="GO" id="GO:0046872">
    <property type="term" value="F:metal ion binding"/>
    <property type="evidence" value="ECO:0007669"/>
    <property type="project" value="UniProtKB-KW"/>
</dbReference>
<evidence type="ECO:0000256" key="3">
    <source>
        <dbReference type="ARBA" id="ARBA00006958"/>
    </source>
</evidence>
<dbReference type="PANTHER" id="PTHR22930">
    <property type="match status" value="1"/>
</dbReference>
<name>A0A7J6MAD5_PEROL</name>
<organism evidence="10 12">
    <name type="scientific">Perkinsus olseni</name>
    <name type="common">Perkinsus atlanticus</name>
    <dbReference type="NCBI Taxonomy" id="32597"/>
    <lineage>
        <taxon>Eukaryota</taxon>
        <taxon>Sar</taxon>
        <taxon>Alveolata</taxon>
        <taxon>Perkinsozoa</taxon>
        <taxon>Perkinsea</taxon>
        <taxon>Perkinsida</taxon>
        <taxon>Perkinsidae</taxon>
        <taxon>Perkinsus</taxon>
    </lineage>
</organism>
<evidence type="ECO:0000313" key="12">
    <source>
        <dbReference type="Proteomes" id="UP000570595"/>
    </source>
</evidence>
<evidence type="ECO:0000313" key="11">
    <source>
        <dbReference type="EMBL" id="KAF4674066.1"/>
    </source>
</evidence>
<evidence type="ECO:0000256" key="1">
    <source>
        <dbReference type="ARBA" id="ARBA00001968"/>
    </source>
</evidence>
<dbReference type="GO" id="GO:0004518">
    <property type="term" value="F:nuclease activity"/>
    <property type="evidence" value="ECO:0007669"/>
    <property type="project" value="UniProtKB-KW"/>
</dbReference>
<dbReference type="EMBL" id="JABAHT010000035">
    <property type="protein sequence ID" value="KAF4668548.1"/>
    <property type="molecule type" value="Genomic_DNA"/>
</dbReference>
<dbReference type="InterPro" id="IPR027806">
    <property type="entry name" value="HARBI1_dom"/>
</dbReference>
<feature type="region of interest" description="Disordered" evidence="8">
    <location>
        <begin position="245"/>
        <end position="265"/>
    </location>
</feature>
<evidence type="ECO:0000259" key="9">
    <source>
        <dbReference type="Pfam" id="PF13359"/>
    </source>
</evidence>
<reference evidence="12 13" key="1">
    <citation type="submission" date="2020-04" db="EMBL/GenBank/DDBJ databases">
        <title>Perkinsus olseni comparative genomics.</title>
        <authorList>
            <person name="Bogema D.R."/>
        </authorList>
    </citation>
    <scope>NUCLEOTIDE SEQUENCE [LARGE SCALE GENOMIC DNA]</scope>
    <source>
        <strain evidence="10">ATCC PRA-179</strain>
        <strain evidence="11">ATCC PRA-31</strain>
    </source>
</reference>
<dbReference type="GO" id="GO:0005634">
    <property type="term" value="C:nucleus"/>
    <property type="evidence" value="ECO:0007669"/>
    <property type="project" value="UniProtKB-SubCell"/>
</dbReference>
<feature type="compositionally biased region" description="Acidic residues" evidence="8">
    <location>
        <begin position="245"/>
        <end position="260"/>
    </location>
</feature>
<dbReference type="AlphaFoldDB" id="A0A7J6MAD5"/>
<comment type="caution">
    <text evidence="10">The sequence shown here is derived from an EMBL/GenBank/DDBJ whole genome shotgun (WGS) entry which is preliminary data.</text>
</comment>
<dbReference type="Proteomes" id="UP000570595">
    <property type="component" value="Unassembled WGS sequence"/>
</dbReference>
<keyword evidence="4" id="KW-0540">Nuclease</keyword>
<dbReference type="PANTHER" id="PTHR22930:SF250">
    <property type="entry name" value="NUCLEASE HARBI1-LIKE PROTEIN"/>
    <property type="match status" value="1"/>
</dbReference>
<proteinExistence type="inferred from homology"/>
<gene>
    <name evidence="11" type="ORF">FOL46_005927</name>
    <name evidence="10" type="ORF">FOZ61_006189</name>
</gene>
<comment type="cofactor">
    <cofactor evidence="1">
        <name>a divalent metal cation</name>
        <dbReference type="ChEBI" id="CHEBI:60240"/>
    </cofactor>
</comment>
<evidence type="ECO:0000256" key="2">
    <source>
        <dbReference type="ARBA" id="ARBA00004123"/>
    </source>
</evidence>
<dbReference type="GO" id="GO:0016787">
    <property type="term" value="F:hydrolase activity"/>
    <property type="evidence" value="ECO:0007669"/>
    <property type="project" value="UniProtKB-KW"/>
</dbReference>
<feature type="domain" description="DDE Tnp4" evidence="9">
    <location>
        <begin position="85"/>
        <end position="237"/>
    </location>
</feature>
<evidence type="ECO:0000256" key="5">
    <source>
        <dbReference type="ARBA" id="ARBA00022723"/>
    </source>
</evidence>
<comment type="subcellular location">
    <subcellularLocation>
        <location evidence="2">Nucleus</location>
    </subcellularLocation>
</comment>
<sequence length="289" mass="31720">MAVEGYCTCDKREKQEAATLTDTIERIDAQTQTSHEDHIGVQAAEEVVEAIVVHRNYFIRFPSNATIASGDADVDPRLPNCIGLLDGTHVLLKDVVPSAERADYVDSKRHISLNVQALLGAGGRWISVSTSNVGSAHDARVYQSSLLSRRVRTIPHGYWICGDSAYGLASTLYTPYANPQANSPEAAFNVAHKSVRSAIERRFRKLKRSWAICDGRLRLKPVVKCAKAALACFCLHNFQLMMQEPEEDDEEDERDNDEDAVGDRGVDVGAEALLGLESRAAYVAAQFAA</sequence>
<comment type="similarity">
    <text evidence="3">Belongs to the HARBI1 family.</text>
</comment>